<feature type="transmembrane region" description="Helical" evidence="1">
    <location>
        <begin position="45"/>
        <end position="68"/>
    </location>
</feature>
<name>A0A2P2QY10_RHIMU</name>
<protein>
    <submittedName>
        <fullName evidence="2">Uncharacterized protein</fullName>
    </submittedName>
</protein>
<evidence type="ECO:0000313" key="2">
    <source>
        <dbReference type="EMBL" id="MBX71791.1"/>
    </source>
</evidence>
<reference evidence="2" key="1">
    <citation type="submission" date="2018-02" db="EMBL/GenBank/DDBJ databases">
        <title>Rhizophora mucronata_Transcriptome.</title>
        <authorList>
            <person name="Meera S.P."/>
            <person name="Sreeshan A."/>
            <person name="Augustine A."/>
        </authorList>
    </citation>
    <scope>NUCLEOTIDE SEQUENCE</scope>
    <source>
        <tissue evidence="2">Leaf</tissue>
    </source>
</reference>
<keyword evidence="1" id="KW-1133">Transmembrane helix</keyword>
<sequence length="71" mass="8008">MIDVLTSPFGSPLLQFLCLLFVVLILTVSIFLYTTDFHYVMNMQVDSGGSILILISIKLYGCFSVVMLPEW</sequence>
<dbReference type="EMBL" id="GGEC01091307">
    <property type="protein sequence ID" value="MBX71791.1"/>
    <property type="molecule type" value="Transcribed_RNA"/>
</dbReference>
<accession>A0A2P2QY10</accession>
<feature type="transmembrane region" description="Helical" evidence="1">
    <location>
        <begin position="12"/>
        <end position="33"/>
    </location>
</feature>
<keyword evidence="1" id="KW-0812">Transmembrane</keyword>
<evidence type="ECO:0000256" key="1">
    <source>
        <dbReference type="SAM" id="Phobius"/>
    </source>
</evidence>
<organism evidence="2">
    <name type="scientific">Rhizophora mucronata</name>
    <name type="common">Asiatic mangrove</name>
    <dbReference type="NCBI Taxonomy" id="61149"/>
    <lineage>
        <taxon>Eukaryota</taxon>
        <taxon>Viridiplantae</taxon>
        <taxon>Streptophyta</taxon>
        <taxon>Embryophyta</taxon>
        <taxon>Tracheophyta</taxon>
        <taxon>Spermatophyta</taxon>
        <taxon>Magnoliopsida</taxon>
        <taxon>eudicotyledons</taxon>
        <taxon>Gunneridae</taxon>
        <taxon>Pentapetalae</taxon>
        <taxon>rosids</taxon>
        <taxon>fabids</taxon>
        <taxon>Malpighiales</taxon>
        <taxon>Rhizophoraceae</taxon>
        <taxon>Rhizophora</taxon>
    </lineage>
</organism>
<keyword evidence="1" id="KW-0472">Membrane</keyword>
<proteinExistence type="predicted"/>
<dbReference type="AlphaFoldDB" id="A0A2P2QY10"/>